<dbReference type="InterPro" id="IPR036563">
    <property type="entry name" value="MoaE_sf"/>
</dbReference>
<gene>
    <name evidence="1" type="ORF">LMUR_07979</name>
</gene>
<organism evidence="1 2">
    <name type="scientific">Listeria grayi FSL F6-1183</name>
    <dbReference type="NCBI Taxonomy" id="1265827"/>
    <lineage>
        <taxon>Bacteria</taxon>
        <taxon>Bacillati</taxon>
        <taxon>Bacillota</taxon>
        <taxon>Bacilli</taxon>
        <taxon>Bacillales</taxon>
        <taxon>Listeriaceae</taxon>
        <taxon>Listeria</taxon>
    </lineage>
</organism>
<name>A0A829R7A5_LISGR</name>
<accession>A0A829R7A5</accession>
<dbReference type="AlphaFoldDB" id="A0A829R7A5"/>
<dbReference type="CDD" id="cd00756">
    <property type="entry name" value="MoaE"/>
    <property type="match status" value="1"/>
</dbReference>
<dbReference type="InterPro" id="IPR003448">
    <property type="entry name" value="Mopterin_biosynth_MoaE"/>
</dbReference>
<dbReference type="SUPFAM" id="SSF54690">
    <property type="entry name" value="Molybdopterin synthase subunit MoaE"/>
    <property type="match status" value="1"/>
</dbReference>
<proteinExistence type="predicted"/>
<dbReference type="RefSeq" id="WP_036105943.1">
    <property type="nucleotide sequence ID" value="NZ_AODG01000010.1"/>
</dbReference>
<dbReference type="Gene3D" id="3.90.1170.40">
    <property type="entry name" value="Molybdopterin biosynthesis MoaE subunit"/>
    <property type="match status" value="1"/>
</dbReference>
<dbReference type="Proteomes" id="UP000019251">
    <property type="component" value="Unassembled WGS sequence"/>
</dbReference>
<reference evidence="1 2" key="1">
    <citation type="submission" date="2012-12" db="EMBL/GenBank/DDBJ databases">
        <title>Novel taxa of Listeriaceae from agricultural environments in the United States.</title>
        <authorList>
            <person name="den Bakker H.C."/>
            <person name="Allred A."/>
            <person name="Warchocki S."/>
            <person name="Wright E.M."/>
            <person name="Burrell A."/>
            <person name="Nightingale K.K."/>
            <person name="Kephart D."/>
            <person name="Wiedmann M."/>
        </authorList>
    </citation>
    <scope>NUCLEOTIDE SEQUENCE [LARGE SCALE GENOMIC DNA]</scope>
    <source>
        <strain evidence="1 2">FSL F6-1183</strain>
    </source>
</reference>
<protein>
    <submittedName>
        <fullName evidence="1">Molybdopterin converting factor, large subunit</fullName>
    </submittedName>
</protein>
<comment type="caution">
    <text evidence="1">The sequence shown here is derived from an EMBL/GenBank/DDBJ whole genome shotgun (WGS) entry which is preliminary data.</text>
</comment>
<evidence type="ECO:0000313" key="1">
    <source>
        <dbReference type="EMBL" id="EUJ27984.1"/>
    </source>
</evidence>
<dbReference type="EMBL" id="AODG01000010">
    <property type="protein sequence ID" value="EUJ27984.1"/>
    <property type="molecule type" value="Genomic_DNA"/>
</dbReference>
<evidence type="ECO:0000313" key="2">
    <source>
        <dbReference type="Proteomes" id="UP000019251"/>
    </source>
</evidence>
<dbReference type="Pfam" id="PF02391">
    <property type="entry name" value="MoaE"/>
    <property type="match status" value="1"/>
</dbReference>
<dbReference type="PANTHER" id="PTHR23404">
    <property type="entry name" value="MOLYBDOPTERIN SYNTHASE RELATED"/>
    <property type="match status" value="1"/>
</dbReference>
<sequence length="136" mass="15594">MALIQLQEMPIHCSELYEQLKEKQYGGIVTFVGTIREWTGDTQTKQICYSAYEEMALKEMHALAAKIEAHGAKVIIVHRLGLLELTDEAVFIGVASPHRSEAFRWCQFLIDELKKTVPIWKKEINTHTVNWGGHRT</sequence>
<dbReference type="GO" id="GO:0006777">
    <property type="term" value="P:Mo-molybdopterin cofactor biosynthetic process"/>
    <property type="evidence" value="ECO:0007669"/>
    <property type="project" value="InterPro"/>
</dbReference>